<evidence type="ECO:0000313" key="1">
    <source>
        <dbReference type="EMBL" id="KAI4829895.1"/>
    </source>
</evidence>
<dbReference type="Proteomes" id="UP001057452">
    <property type="component" value="Chromosome 3"/>
</dbReference>
<evidence type="ECO:0000313" key="2">
    <source>
        <dbReference type="Proteomes" id="UP001057452"/>
    </source>
</evidence>
<organism evidence="1 2">
    <name type="scientific">Chaenocephalus aceratus</name>
    <name type="common">Blackfin icefish</name>
    <name type="synonym">Chaenichthys aceratus</name>
    <dbReference type="NCBI Taxonomy" id="36190"/>
    <lineage>
        <taxon>Eukaryota</taxon>
        <taxon>Metazoa</taxon>
        <taxon>Chordata</taxon>
        <taxon>Craniata</taxon>
        <taxon>Vertebrata</taxon>
        <taxon>Euteleostomi</taxon>
        <taxon>Actinopterygii</taxon>
        <taxon>Neopterygii</taxon>
        <taxon>Teleostei</taxon>
        <taxon>Neoteleostei</taxon>
        <taxon>Acanthomorphata</taxon>
        <taxon>Eupercaria</taxon>
        <taxon>Perciformes</taxon>
        <taxon>Notothenioidei</taxon>
        <taxon>Channichthyidae</taxon>
        <taxon>Chaenocephalus</taxon>
    </lineage>
</organism>
<proteinExistence type="predicted"/>
<feature type="non-terminal residue" evidence="1">
    <location>
        <position position="61"/>
    </location>
</feature>
<keyword evidence="2" id="KW-1185">Reference proteome</keyword>
<comment type="caution">
    <text evidence="1">The sequence shown here is derived from an EMBL/GenBank/DDBJ whole genome shotgun (WGS) entry which is preliminary data.</text>
</comment>
<protein>
    <submittedName>
        <fullName evidence="1">Uncharacterized protein</fullName>
    </submittedName>
</protein>
<sequence length="61" mass="6916">MRPLARTSTPSAAVSIDQSSTNAPSPSSSEPRRTAEWCWQEPEPHDKLWHQLPFIRQSART</sequence>
<accession>A0ACB9XRX4</accession>
<reference evidence="1" key="1">
    <citation type="submission" date="2022-05" db="EMBL/GenBank/DDBJ databases">
        <title>Chromosome-level genome of Chaenocephalus aceratus.</title>
        <authorList>
            <person name="Park H."/>
        </authorList>
    </citation>
    <scope>NUCLEOTIDE SEQUENCE</scope>
    <source>
        <strain evidence="1">KU_202001</strain>
    </source>
</reference>
<gene>
    <name evidence="1" type="ORF">KUCAC02_001555</name>
</gene>
<name>A0ACB9XRX4_CHAAC</name>
<dbReference type="EMBL" id="CM043787">
    <property type="protein sequence ID" value="KAI4829895.1"/>
    <property type="molecule type" value="Genomic_DNA"/>
</dbReference>